<sequence length="780" mass="81756">MTRASADAPAWSRLVRAVAPSGATPGVRVLDAGLLVLVVALAVVSSSGLAPPAWEGPVAVAVFVAAVALAAVRCVAGPRRVDDVLLTLALLGYAASWAYRVLVYETGIDTSYPSPMDAMWLTFPLLAAPAIALHGRARGDRSRPAMWVDVLIGAAGTAAAVSTFFMVSGTRSGTTALAVLNEAAYVVGDTALVAVCLQAAFARRFRVAPSLWLRMAGAVTLVAGDALYVAAAAGGRPDDLGWSGATWPVGVVLLALSVGRATEDLPQRTVRREVLLVPVVGSVTSVLVLLTTRDDRVIRLLAAAAILLAVGRMALAFREVDALAGSRELARTDELTGLANRRAFYDEATRVLATGRPATVLLLDLDGFKEVNDSLGHGAGDALLALVARRLAAEARRGGGGREGDVVARLGGDEFAALLPGATPETGARAVERMVGALTASYEIDGVRVRVSAAAGVVHAPEHGTTTEELVRCADVAMYASKAARSGVVVYDASLDTRSRTGLQRVERLRTALRDGGVVVHFQPKVDLRTGAVTGVEALARLQDPDEGLLYPGQFLGLLAQAGELPRLTELVLDAALAQARRWRDDGRPLPVAVNVPADAVVDEGLPERLDAILERHGLDGSSLVVEVTEELLLHDHVTGRAVLGELRSRGIRVSIDDYGTGYSSLAYLRDLPLDELKLDRSFAEALAGDPRAERIVESTAALAHSLGLRIVAEGIETESERELVARCGCDEAQGYLFARPAPAEQLAELLAERCPVRLGRGGGGERAGVRADDGGFVVA</sequence>
<protein>
    <submittedName>
        <fullName evidence="4">Diguanylate cyclase</fullName>
    </submittedName>
</protein>
<reference evidence="4 5" key="2">
    <citation type="journal article" date="2015" name="Stand. Genomic Sci.">
        <title>Draft genome sequence of Cellulomonas carbonis T26(T) and comparative analysis of six Cellulomonas genomes.</title>
        <authorList>
            <person name="Zhuang W."/>
            <person name="Zhang S."/>
            <person name="Xia X."/>
            <person name="Wang G."/>
        </authorList>
    </citation>
    <scope>NUCLEOTIDE SEQUENCE [LARGE SCALE GENOMIC DNA]</scope>
    <source>
        <strain evidence="4 5">T26</strain>
    </source>
</reference>
<evidence type="ECO:0000256" key="1">
    <source>
        <dbReference type="SAM" id="Phobius"/>
    </source>
</evidence>
<dbReference type="PANTHER" id="PTHR33121:SF70">
    <property type="entry name" value="SIGNALING PROTEIN YKOW"/>
    <property type="match status" value="1"/>
</dbReference>
<keyword evidence="5" id="KW-1185">Reference proteome</keyword>
<dbReference type="Pfam" id="PF00990">
    <property type="entry name" value="GGDEF"/>
    <property type="match status" value="1"/>
</dbReference>
<dbReference type="EMBL" id="AXCY01000076">
    <property type="protein sequence ID" value="KGM09812.1"/>
    <property type="molecule type" value="Genomic_DNA"/>
</dbReference>
<evidence type="ECO:0000259" key="3">
    <source>
        <dbReference type="PROSITE" id="PS50887"/>
    </source>
</evidence>
<keyword evidence="1" id="KW-0812">Transmembrane</keyword>
<dbReference type="Proteomes" id="UP000029839">
    <property type="component" value="Unassembled WGS sequence"/>
</dbReference>
<dbReference type="InterPro" id="IPR050706">
    <property type="entry name" value="Cyclic-di-GMP_PDE-like"/>
</dbReference>
<dbReference type="NCBIfam" id="TIGR00254">
    <property type="entry name" value="GGDEF"/>
    <property type="match status" value="1"/>
</dbReference>
<feature type="transmembrane region" description="Helical" evidence="1">
    <location>
        <begin position="83"/>
        <end position="102"/>
    </location>
</feature>
<dbReference type="InterPro" id="IPR035919">
    <property type="entry name" value="EAL_sf"/>
</dbReference>
<evidence type="ECO:0000313" key="5">
    <source>
        <dbReference type="Proteomes" id="UP000029839"/>
    </source>
</evidence>
<dbReference type="SMART" id="SM00052">
    <property type="entry name" value="EAL"/>
    <property type="match status" value="1"/>
</dbReference>
<name>A0A0A0BQ90_9CELL</name>
<gene>
    <name evidence="4" type="ORF">N868_18660</name>
</gene>
<dbReference type="AlphaFoldDB" id="A0A0A0BQ90"/>
<dbReference type="InterPro" id="IPR000160">
    <property type="entry name" value="GGDEF_dom"/>
</dbReference>
<accession>A0A0A0BQ90</accession>
<keyword evidence="1" id="KW-1133">Transmembrane helix</keyword>
<dbReference type="Pfam" id="PF00563">
    <property type="entry name" value="EAL"/>
    <property type="match status" value="1"/>
</dbReference>
<dbReference type="CDD" id="cd01948">
    <property type="entry name" value="EAL"/>
    <property type="match status" value="1"/>
</dbReference>
<feature type="transmembrane region" description="Helical" evidence="1">
    <location>
        <begin position="118"/>
        <end position="135"/>
    </location>
</feature>
<feature type="transmembrane region" description="Helical" evidence="1">
    <location>
        <begin position="56"/>
        <end position="76"/>
    </location>
</feature>
<feature type="domain" description="EAL" evidence="2">
    <location>
        <begin position="502"/>
        <end position="755"/>
    </location>
</feature>
<dbReference type="OrthoDB" id="23692at2"/>
<feature type="transmembrane region" description="Helical" evidence="1">
    <location>
        <begin position="183"/>
        <end position="202"/>
    </location>
</feature>
<feature type="transmembrane region" description="Helical" evidence="1">
    <location>
        <begin position="274"/>
        <end position="291"/>
    </location>
</feature>
<feature type="domain" description="GGDEF" evidence="3">
    <location>
        <begin position="356"/>
        <end position="493"/>
    </location>
</feature>
<dbReference type="GO" id="GO:0071111">
    <property type="term" value="F:cyclic-guanylate-specific phosphodiesterase activity"/>
    <property type="evidence" value="ECO:0007669"/>
    <property type="project" value="InterPro"/>
</dbReference>
<dbReference type="SUPFAM" id="SSF55073">
    <property type="entry name" value="Nucleotide cyclase"/>
    <property type="match status" value="1"/>
</dbReference>
<dbReference type="InterPro" id="IPR029787">
    <property type="entry name" value="Nucleotide_cyclase"/>
</dbReference>
<dbReference type="RefSeq" id="WP_052426370.1">
    <property type="nucleotide sequence ID" value="NZ_AXCY01000076.1"/>
</dbReference>
<dbReference type="PANTHER" id="PTHR33121">
    <property type="entry name" value="CYCLIC DI-GMP PHOSPHODIESTERASE PDEF"/>
    <property type="match status" value="1"/>
</dbReference>
<dbReference type="InterPro" id="IPR001633">
    <property type="entry name" value="EAL_dom"/>
</dbReference>
<dbReference type="PROSITE" id="PS50887">
    <property type="entry name" value="GGDEF"/>
    <property type="match status" value="1"/>
</dbReference>
<evidence type="ECO:0000313" key="4">
    <source>
        <dbReference type="EMBL" id="KGM09812.1"/>
    </source>
</evidence>
<keyword evidence="1" id="KW-0472">Membrane</keyword>
<dbReference type="SUPFAM" id="SSF141868">
    <property type="entry name" value="EAL domain-like"/>
    <property type="match status" value="1"/>
</dbReference>
<feature type="transmembrane region" description="Helical" evidence="1">
    <location>
        <begin position="147"/>
        <end position="167"/>
    </location>
</feature>
<dbReference type="CDD" id="cd01949">
    <property type="entry name" value="GGDEF"/>
    <property type="match status" value="1"/>
</dbReference>
<feature type="transmembrane region" description="Helical" evidence="1">
    <location>
        <begin position="29"/>
        <end position="50"/>
    </location>
</feature>
<feature type="transmembrane region" description="Helical" evidence="1">
    <location>
        <begin position="211"/>
        <end position="233"/>
    </location>
</feature>
<feature type="transmembrane region" description="Helical" evidence="1">
    <location>
        <begin position="245"/>
        <end position="262"/>
    </location>
</feature>
<organism evidence="4 5">
    <name type="scientific">Cellulomonas carbonis T26</name>
    <dbReference type="NCBI Taxonomy" id="947969"/>
    <lineage>
        <taxon>Bacteria</taxon>
        <taxon>Bacillati</taxon>
        <taxon>Actinomycetota</taxon>
        <taxon>Actinomycetes</taxon>
        <taxon>Micrococcales</taxon>
        <taxon>Cellulomonadaceae</taxon>
        <taxon>Cellulomonas</taxon>
    </lineage>
</organism>
<dbReference type="SMART" id="SM00267">
    <property type="entry name" value="GGDEF"/>
    <property type="match status" value="1"/>
</dbReference>
<dbReference type="Gene3D" id="3.20.20.450">
    <property type="entry name" value="EAL domain"/>
    <property type="match status" value="1"/>
</dbReference>
<proteinExistence type="predicted"/>
<comment type="caution">
    <text evidence="4">The sequence shown here is derived from an EMBL/GenBank/DDBJ whole genome shotgun (WGS) entry which is preliminary data.</text>
</comment>
<reference evidence="4 5" key="1">
    <citation type="submission" date="2013-08" db="EMBL/GenBank/DDBJ databases">
        <title>Genome sequencing of Cellulomonas carbonis T26.</title>
        <authorList>
            <person name="Chen F."/>
            <person name="Li Y."/>
            <person name="Wang G."/>
        </authorList>
    </citation>
    <scope>NUCLEOTIDE SEQUENCE [LARGE SCALE GENOMIC DNA]</scope>
    <source>
        <strain evidence="4 5">T26</strain>
    </source>
</reference>
<evidence type="ECO:0000259" key="2">
    <source>
        <dbReference type="PROSITE" id="PS50883"/>
    </source>
</evidence>
<dbReference type="InterPro" id="IPR043128">
    <property type="entry name" value="Rev_trsase/Diguanyl_cyclase"/>
</dbReference>
<dbReference type="Gene3D" id="3.30.70.270">
    <property type="match status" value="1"/>
</dbReference>
<dbReference type="PROSITE" id="PS50883">
    <property type="entry name" value="EAL"/>
    <property type="match status" value="1"/>
</dbReference>